<proteinExistence type="predicted"/>
<accession>A0ABS4GNE1</accession>
<evidence type="ECO:0000313" key="1">
    <source>
        <dbReference type="EMBL" id="MBP1931796.1"/>
    </source>
</evidence>
<name>A0ABS4GNE1_9BACL</name>
<dbReference type="RefSeq" id="WP_209809883.1">
    <property type="nucleotide sequence ID" value="NZ_JAGGKT010000004.1"/>
</dbReference>
<dbReference type="Proteomes" id="UP001519343">
    <property type="component" value="Unassembled WGS sequence"/>
</dbReference>
<reference evidence="1 2" key="1">
    <citation type="submission" date="2021-03" db="EMBL/GenBank/DDBJ databases">
        <title>Genomic Encyclopedia of Type Strains, Phase IV (KMG-IV): sequencing the most valuable type-strain genomes for metagenomic binning, comparative biology and taxonomic classification.</title>
        <authorList>
            <person name="Goeker M."/>
        </authorList>
    </citation>
    <scope>NUCLEOTIDE SEQUENCE [LARGE SCALE GENOMIC DNA]</scope>
    <source>
        <strain evidence="1 2">DSM 24738</strain>
    </source>
</reference>
<sequence length="85" mass="9972">MNHAVKVEVKFDDKKMDEEVKPSIGATFYQMFQVGPSRYAAFERENTIYLLKIVEVNGTDEFHDIESQHEFDSILEVFKDLNKKI</sequence>
<gene>
    <name evidence="1" type="ORF">J2Z37_001797</name>
</gene>
<comment type="caution">
    <text evidence="1">The sequence shown here is derived from an EMBL/GenBank/DDBJ whole genome shotgun (WGS) entry which is preliminary data.</text>
</comment>
<protein>
    <recommendedName>
        <fullName evidence="3">DUF1292 domain-containing protein</fullName>
    </recommendedName>
</protein>
<dbReference type="EMBL" id="JAGGKT010000004">
    <property type="protein sequence ID" value="MBP1931796.1"/>
    <property type="molecule type" value="Genomic_DNA"/>
</dbReference>
<evidence type="ECO:0000313" key="2">
    <source>
        <dbReference type="Proteomes" id="UP001519343"/>
    </source>
</evidence>
<evidence type="ECO:0008006" key="3">
    <source>
        <dbReference type="Google" id="ProtNLM"/>
    </source>
</evidence>
<keyword evidence="2" id="KW-1185">Reference proteome</keyword>
<organism evidence="1 2">
    <name type="scientific">Ammoniphilus resinae</name>
    <dbReference type="NCBI Taxonomy" id="861532"/>
    <lineage>
        <taxon>Bacteria</taxon>
        <taxon>Bacillati</taxon>
        <taxon>Bacillota</taxon>
        <taxon>Bacilli</taxon>
        <taxon>Bacillales</taxon>
        <taxon>Paenibacillaceae</taxon>
        <taxon>Aneurinibacillus group</taxon>
        <taxon>Ammoniphilus</taxon>
    </lineage>
</organism>